<comment type="function">
    <text evidence="2 10 12">Catalyzes the transfer of a dimethylallyl group onto the adenine at position 37 in tRNAs that read codons beginning with uridine, leading to the formation of N6-(dimethylallyl)adenosine (i(6)A).</text>
</comment>
<evidence type="ECO:0000256" key="2">
    <source>
        <dbReference type="ARBA" id="ARBA00003213"/>
    </source>
</evidence>
<dbReference type="GO" id="GO:0052381">
    <property type="term" value="F:tRNA dimethylallyltransferase activity"/>
    <property type="evidence" value="ECO:0007669"/>
    <property type="project" value="UniProtKB-UniRule"/>
</dbReference>
<evidence type="ECO:0000256" key="5">
    <source>
        <dbReference type="ARBA" id="ARBA00022694"/>
    </source>
</evidence>
<comment type="subunit">
    <text evidence="10">Monomer.</text>
</comment>
<dbReference type="PANTHER" id="PTHR11088:SF60">
    <property type="entry name" value="TRNA DIMETHYLALLYLTRANSFERASE"/>
    <property type="match status" value="1"/>
</dbReference>
<dbReference type="InterPro" id="IPR039657">
    <property type="entry name" value="Dimethylallyltransferase"/>
</dbReference>
<evidence type="ECO:0000256" key="11">
    <source>
        <dbReference type="RuleBase" id="RU003783"/>
    </source>
</evidence>
<feature type="binding site" evidence="10">
    <location>
        <begin position="10"/>
        <end position="17"/>
    </location>
    <ligand>
        <name>ATP</name>
        <dbReference type="ChEBI" id="CHEBI:30616"/>
    </ligand>
</feature>
<dbReference type="EC" id="2.5.1.75" evidence="10"/>
<gene>
    <name evidence="10" type="primary">miaA</name>
    <name evidence="14" type="ORF">SAMN05661086_03125</name>
</gene>
<dbReference type="HAMAP" id="MF_00185">
    <property type="entry name" value="IPP_trans"/>
    <property type="match status" value="1"/>
</dbReference>
<sequence>MKKPLIILTGPTAVGKTDLSIALAKEIGGEIISADSMQVYKDMNIGTAKITKEEMQGVPHYLIDVLEPSDDFNIVLFQNYALKYLDEIYQRGKIPIVAGGTGFYIQALLYDVAFEENDADMAYREELEHLAQINGASFLHAMLKEVDPASCQIIHENNIKRTIRALEFYKKTGMPISQHNATERQRSSPYNFVYFVLTDNREQLYERINLRVDKMVEKGLVEEVAALMEKGYHEEMVSMQGIGYKEMIRYLKGDYSLEEAIYLIKRETRHFAKRQLTWFRREKEVLWLNKEEFGQDDARILEKMKEILLQREII</sequence>
<evidence type="ECO:0000256" key="10">
    <source>
        <dbReference type="HAMAP-Rule" id="MF_00185"/>
    </source>
</evidence>
<keyword evidence="4 10" id="KW-0808">Transferase</keyword>
<name>A0A1I6L7L6_9FIRM</name>
<dbReference type="Proteomes" id="UP000199659">
    <property type="component" value="Unassembled WGS sequence"/>
</dbReference>
<comment type="caution">
    <text evidence="10">Lacks conserved residue(s) required for the propagation of feature annotation.</text>
</comment>
<feature type="site" description="Interaction with substrate tRNA" evidence="10">
    <location>
        <position position="124"/>
    </location>
</feature>
<dbReference type="AlphaFoldDB" id="A0A1I6L7L6"/>
<evidence type="ECO:0000256" key="7">
    <source>
        <dbReference type="ARBA" id="ARBA00022840"/>
    </source>
</evidence>
<dbReference type="STRING" id="37658.SAMN05661086_03125"/>
<keyword evidence="5 10" id="KW-0819">tRNA processing</keyword>
<evidence type="ECO:0000256" key="13">
    <source>
        <dbReference type="RuleBase" id="RU003785"/>
    </source>
</evidence>
<feature type="site" description="Interaction with substrate tRNA" evidence="10">
    <location>
        <position position="101"/>
    </location>
</feature>
<comment type="similarity">
    <text evidence="3 10 13">Belongs to the IPP transferase family.</text>
</comment>
<dbReference type="GO" id="GO:0005524">
    <property type="term" value="F:ATP binding"/>
    <property type="evidence" value="ECO:0007669"/>
    <property type="project" value="UniProtKB-UniRule"/>
</dbReference>
<accession>A0A1I6L7L6</accession>
<dbReference type="EMBL" id="FOYZ01000014">
    <property type="protein sequence ID" value="SFR99491.1"/>
    <property type="molecule type" value="Genomic_DNA"/>
</dbReference>
<dbReference type="RefSeq" id="WP_092562783.1">
    <property type="nucleotide sequence ID" value="NZ_FOYZ01000014.1"/>
</dbReference>
<evidence type="ECO:0000256" key="9">
    <source>
        <dbReference type="ARBA" id="ARBA00049563"/>
    </source>
</evidence>
<proteinExistence type="inferred from homology"/>
<dbReference type="Pfam" id="PF01715">
    <property type="entry name" value="IPPT"/>
    <property type="match status" value="1"/>
</dbReference>
<evidence type="ECO:0000256" key="12">
    <source>
        <dbReference type="RuleBase" id="RU003784"/>
    </source>
</evidence>
<evidence type="ECO:0000313" key="15">
    <source>
        <dbReference type="Proteomes" id="UP000199659"/>
    </source>
</evidence>
<keyword evidence="8 10" id="KW-0460">Magnesium</keyword>
<evidence type="ECO:0000256" key="4">
    <source>
        <dbReference type="ARBA" id="ARBA00022679"/>
    </source>
</evidence>
<dbReference type="Gene3D" id="3.40.50.300">
    <property type="entry name" value="P-loop containing nucleotide triphosphate hydrolases"/>
    <property type="match status" value="1"/>
</dbReference>
<dbReference type="SUPFAM" id="SSF52540">
    <property type="entry name" value="P-loop containing nucleoside triphosphate hydrolases"/>
    <property type="match status" value="2"/>
</dbReference>
<dbReference type="NCBIfam" id="TIGR00174">
    <property type="entry name" value="miaA"/>
    <property type="match status" value="1"/>
</dbReference>
<comment type="cofactor">
    <cofactor evidence="1 10">
        <name>Mg(2+)</name>
        <dbReference type="ChEBI" id="CHEBI:18420"/>
    </cofactor>
</comment>
<evidence type="ECO:0000256" key="8">
    <source>
        <dbReference type="ARBA" id="ARBA00022842"/>
    </source>
</evidence>
<evidence type="ECO:0000256" key="3">
    <source>
        <dbReference type="ARBA" id="ARBA00005842"/>
    </source>
</evidence>
<comment type="catalytic activity">
    <reaction evidence="9 10 11">
        <text>adenosine(37) in tRNA + dimethylallyl diphosphate = N(6)-dimethylallyladenosine(37) in tRNA + diphosphate</text>
        <dbReference type="Rhea" id="RHEA:26482"/>
        <dbReference type="Rhea" id="RHEA-COMP:10162"/>
        <dbReference type="Rhea" id="RHEA-COMP:10375"/>
        <dbReference type="ChEBI" id="CHEBI:33019"/>
        <dbReference type="ChEBI" id="CHEBI:57623"/>
        <dbReference type="ChEBI" id="CHEBI:74411"/>
        <dbReference type="ChEBI" id="CHEBI:74415"/>
        <dbReference type="EC" id="2.5.1.75"/>
    </reaction>
</comment>
<evidence type="ECO:0000313" key="14">
    <source>
        <dbReference type="EMBL" id="SFR99491.1"/>
    </source>
</evidence>
<dbReference type="Gene3D" id="1.10.20.140">
    <property type="match status" value="1"/>
</dbReference>
<feature type="binding site" evidence="10">
    <location>
        <begin position="12"/>
        <end position="17"/>
    </location>
    <ligand>
        <name>substrate</name>
    </ligand>
</feature>
<evidence type="ECO:0000256" key="6">
    <source>
        <dbReference type="ARBA" id="ARBA00022741"/>
    </source>
</evidence>
<keyword evidence="6 10" id="KW-0547">Nucleotide-binding</keyword>
<keyword evidence="7 10" id="KW-0067">ATP-binding</keyword>
<keyword evidence="15" id="KW-1185">Reference proteome</keyword>
<protein>
    <recommendedName>
        <fullName evidence="10">tRNA dimethylallyltransferase</fullName>
        <ecNumber evidence="10">2.5.1.75</ecNumber>
    </recommendedName>
    <alternativeName>
        <fullName evidence="10">Dimethylallyl diphosphate:tRNA dimethylallyltransferase</fullName>
        <shortName evidence="10">DMAPP:tRNA dimethylallyltransferase</shortName>
        <shortName evidence="10">DMATase</shortName>
    </alternativeName>
    <alternativeName>
        <fullName evidence="10">Isopentenyl-diphosphate:tRNA isopentenyltransferase</fullName>
        <shortName evidence="10">IPP transferase</shortName>
        <shortName evidence="10">IPPT</shortName>
        <shortName evidence="10">IPTase</shortName>
    </alternativeName>
</protein>
<evidence type="ECO:0000256" key="1">
    <source>
        <dbReference type="ARBA" id="ARBA00001946"/>
    </source>
</evidence>
<feature type="region of interest" description="Interaction with substrate tRNA" evidence="10">
    <location>
        <begin position="35"/>
        <end position="38"/>
    </location>
</feature>
<dbReference type="InterPro" id="IPR027417">
    <property type="entry name" value="P-loop_NTPase"/>
</dbReference>
<reference evidence="14 15" key="1">
    <citation type="submission" date="2016-10" db="EMBL/GenBank/DDBJ databases">
        <authorList>
            <person name="de Groot N.N."/>
        </authorList>
    </citation>
    <scope>NUCLEOTIDE SEQUENCE [LARGE SCALE GENOMIC DNA]</scope>
    <source>
        <strain evidence="14 15">743A</strain>
    </source>
</reference>
<dbReference type="GO" id="GO:0006400">
    <property type="term" value="P:tRNA modification"/>
    <property type="evidence" value="ECO:0007669"/>
    <property type="project" value="TreeGrafter"/>
</dbReference>
<organism evidence="14 15">
    <name type="scientific">Anaeromicropila populeti</name>
    <dbReference type="NCBI Taxonomy" id="37658"/>
    <lineage>
        <taxon>Bacteria</taxon>
        <taxon>Bacillati</taxon>
        <taxon>Bacillota</taxon>
        <taxon>Clostridia</taxon>
        <taxon>Lachnospirales</taxon>
        <taxon>Lachnospiraceae</taxon>
        <taxon>Anaeromicropila</taxon>
    </lineage>
</organism>
<dbReference type="InterPro" id="IPR018022">
    <property type="entry name" value="IPT"/>
</dbReference>
<dbReference type="OrthoDB" id="9776390at2"/>
<dbReference type="PANTHER" id="PTHR11088">
    <property type="entry name" value="TRNA DIMETHYLALLYLTRANSFERASE"/>
    <property type="match status" value="1"/>
</dbReference>